<dbReference type="InterPro" id="IPR017745">
    <property type="entry name" value="BcsE"/>
</dbReference>
<accession>A0A2X3BUU3</accession>
<dbReference type="AlphaFoldDB" id="A0A2X3BUU3"/>
<evidence type="ECO:0000313" key="2">
    <source>
        <dbReference type="Proteomes" id="UP000251088"/>
    </source>
</evidence>
<dbReference type="Pfam" id="PF10995">
    <property type="entry name" value="CBP_BcsE"/>
    <property type="match status" value="1"/>
</dbReference>
<dbReference type="EMBL" id="UAWN01000003">
    <property type="protein sequence ID" value="SQC07882.1"/>
    <property type="molecule type" value="Genomic_DNA"/>
</dbReference>
<protein>
    <submittedName>
        <fullName evidence="1">Cellulose biosynthesis protein BcsE</fullName>
    </submittedName>
</protein>
<organism evidence="1 2">
    <name type="scientific">Klebsiella pneumoniae</name>
    <dbReference type="NCBI Taxonomy" id="573"/>
    <lineage>
        <taxon>Bacteria</taxon>
        <taxon>Pseudomonadati</taxon>
        <taxon>Pseudomonadota</taxon>
        <taxon>Gammaproteobacteria</taxon>
        <taxon>Enterobacterales</taxon>
        <taxon>Enterobacteriaceae</taxon>
        <taxon>Klebsiella/Raoultella group</taxon>
        <taxon>Klebsiella</taxon>
        <taxon>Klebsiella pneumoniae complex</taxon>
    </lineage>
</organism>
<name>A0A2X3BUU3_KLEPN</name>
<evidence type="ECO:0000313" key="1">
    <source>
        <dbReference type="EMBL" id="SQC07882.1"/>
    </source>
</evidence>
<proteinExistence type="predicted"/>
<gene>
    <name evidence="1" type="primary">bcsE_1</name>
    <name evidence="1" type="ORF">NCTC9128_00769</name>
</gene>
<sequence>MDNVFTLGISSLWDEVCHMPVGGVWWLNVDRYADAVSLFNQTLAAQAKNSHVAALVMGNKPKDIISLDHTHGPDNIALFTLPNRPQALEEIHRDLVCSLEPGNYLFILLCAENAWQNINNEKLCAWVEKTSRWGAISPLRVLSDQFRAGYRSAADSLIT</sequence>
<dbReference type="Proteomes" id="UP000251088">
    <property type="component" value="Unassembled WGS sequence"/>
</dbReference>
<reference evidence="1 2" key="1">
    <citation type="submission" date="2018-06" db="EMBL/GenBank/DDBJ databases">
        <authorList>
            <consortium name="Pathogen Informatics"/>
            <person name="Doyle S."/>
        </authorList>
    </citation>
    <scope>NUCLEOTIDE SEQUENCE [LARGE SCALE GENOMIC DNA]</scope>
    <source>
        <strain evidence="1 2">NCTC9128</strain>
    </source>
</reference>
<dbReference type="GO" id="GO:0035438">
    <property type="term" value="F:cyclic-di-GMP binding"/>
    <property type="evidence" value="ECO:0007669"/>
    <property type="project" value="InterPro"/>
</dbReference>